<evidence type="ECO:0000256" key="5">
    <source>
        <dbReference type="ARBA" id="ARBA00022723"/>
    </source>
</evidence>
<keyword evidence="9" id="KW-0411">Iron-sulfur</keyword>
<keyword evidence="8" id="KW-0408">Iron</keyword>
<keyword evidence="2" id="KW-0813">Transport</keyword>
<proteinExistence type="inferred from homology"/>
<gene>
    <name evidence="12" type="ORF">J2S72_001661</name>
</gene>
<keyword evidence="13" id="KW-1185">Reference proteome</keyword>
<dbReference type="PIRSF" id="PIRSF006816">
    <property type="entry name" value="Cyc3_hyd_g"/>
    <property type="match status" value="1"/>
</dbReference>
<accession>A0ABU0AXV4</accession>
<organism evidence="12 13">
    <name type="scientific">Peptoniphilus koenoeneniae</name>
    <dbReference type="NCBI Taxonomy" id="507751"/>
    <lineage>
        <taxon>Bacteria</taxon>
        <taxon>Bacillati</taxon>
        <taxon>Bacillota</taxon>
        <taxon>Tissierellia</taxon>
        <taxon>Tissierellales</taxon>
        <taxon>Peptoniphilaceae</taxon>
        <taxon>Peptoniphilus</taxon>
    </lineage>
</organism>
<dbReference type="Gene3D" id="2.40.30.10">
    <property type="entry name" value="Translation factors"/>
    <property type="match status" value="1"/>
</dbReference>
<dbReference type="PANTHER" id="PTHR43513:SF3">
    <property type="entry name" value="DIHYDROOROTATE DEHYDROGENASE B (NAD(+)), ELECTRON TRANSFER SUBUNIT-RELATED"/>
    <property type="match status" value="1"/>
</dbReference>
<evidence type="ECO:0000256" key="3">
    <source>
        <dbReference type="ARBA" id="ARBA00022630"/>
    </source>
</evidence>
<keyword evidence="4" id="KW-0001">2Fe-2S</keyword>
<dbReference type="InterPro" id="IPR017938">
    <property type="entry name" value="Riboflavin_synthase-like_b-brl"/>
</dbReference>
<dbReference type="Proteomes" id="UP001236559">
    <property type="component" value="Unassembled WGS sequence"/>
</dbReference>
<comment type="cofactor">
    <cofactor evidence="10">
        <name>[2Fe-2S] cluster</name>
        <dbReference type="ChEBI" id="CHEBI:190135"/>
    </cofactor>
</comment>
<evidence type="ECO:0000313" key="12">
    <source>
        <dbReference type="EMBL" id="MDQ0275631.1"/>
    </source>
</evidence>
<dbReference type="NCBIfam" id="NF000798">
    <property type="entry name" value="PRK00054.1-3"/>
    <property type="match status" value="1"/>
</dbReference>
<dbReference type="EMBL" id="JAUSTN010000010">
    <property type="protein sequence ID" value="MDQ0275631.1"/>
    <property type="molecule type" value="Genomic_DNA"/>
</dbReference>
<keyword evidence="3" id="KW-0285">Flavoprotein</keyword>
<evidence type="ECO:0000259" key="11">
    <source>
        <dbReference type="Pfam" id="PF10418"/>
    </source>
</evidence>
<evidence type="ECO:0000256" key="6">
    <source>
        <dbReference type="ARBA" id="ARBA00022827"/>
    </source>
</evidence>
<dbReference type="InterPro" id="IPR037117">
    <property type="entry name" value="Dihydroorotate_DH_ele_sf"/>
</dbReference>
<evidence type="ECO:0000256" key="1">
    <source>
        <dbReference type="ARBA" id="ARBA00006422"/>
    </source>
</evidence>
<protein>
    <submittedName>
        <fullName evidence="12">Dihydroorotate dehydrogenase electron transfer subunit</fullName>
    </submittedName>
</protein>
<dbReference type="CDD" id="cd06218">
    <property type="entry name" value="DHOD_e_trans"/>
    <property type="match status" value="1"/>
</dbReference>
<dbReference type="InterPro" id="IPR039261">
    <property type="entry name" value="FNR_nucleotide-bd"/>
</dbReference>
<name>A0ABU0AXV4_9FIRM</name>
<dbReference type="RefSeq" id="WP_307495331.1">
    <property type="nucleotide sequence ID" value="NZ_JAUSTN010000010.1"/>
</dbReference>
<comment type="caution">
    <text evidence="12">The sequence shown here is derived from an EMBL/GenBank/DDBJ whole genome shotgun (WGS) entry which is preliminary data.</text>
</comment>
<dbReference type="InterPro" id="IPR019480">
    <property type="entry name" value="Dihydroorotate_DH_Fe-S-bd"/>
</dbReference>
<feature type="domain" description="Dihydroorotate dehydrogenase electron transfer subunit iron-sulphur cluster binding" evidence="11">
    <location>
        <begin position="197"/>
        <end position="232"/>
    </location>
</feature>
<reference evidence="12 13" key="1">
    <citation type="submission" date="2023-07" db="EMBL/GenBank/DDBJ databases">
        <title>Genomic Encyclopedia of Type Strains, Phase IV (KMG-IV): sequencing the most valuable type-strain genomes for metagenomic binning, comparative biology and taxonomic classification.</title>
        <authorList>
            <person name="Goeker M."/>
        </authorList>
    </citation>
    <scope>NUCLEOTIDE SEQUENCE [LARGE SCALE GENOMIC DNA]</scope>
    <source>
        <strain evidence="12 13">DSM 22616</strain>
    </source>
</reference>
<evidence type="ECO:0000256" key="9">
    <source>
        <dbReference type="ARBA" id="ARBA00023014"/>
    </source>
</evidence>
<dbReference type="SUPFAM" id="SSF52343">
    <property type="entry name" value="Ferredoxin reductase-like, C-terminal NADP-linked domain"/>
    <property type="match status" value="1"/>
</dbReference>
<dbReference type="SUPFAM" id="SSF63380">
    <property type="entry name" value="Riboflavin synthase domain-like"/>
    <property type="match status" value="1"/>
</dbReference>
<dbReference type="PANTHER" id="PTHR43513">
    <property type="entry name" value="DIHYDROOROTATE DEHYDROGENASE B (NAD(+)), ELECTRON TRANSFER SUBUNIT"/>
    <property type="match status" value="1"/>
</dbReference>
<dbReference type="Pfam" id="PF10418">
    <property type="entry name" value="DHODB_Fe-S_bind"/>
    <property type="match status" value="1"/>
</dbReference>
<evidence type="ECO:0000313" key="13">
    <source>
        <dbReference type="Proteomes" id="UP001236559"/>
    </source>
</evidence>
<keyword evidence="7" id="KW-0249">Electron transport</keyword>
<evidence type="ECO:0000256" key="10">
    <source>
        <dbReference type="ARBA" id="ARBA00034078"/>
    </source>
</evidence>
<evidence type="ECO:0000256" key="8">
    <source>
        <dbReference type="ARBA" id="ARBA00023004"/>
    </source>
</evidence>
<dbReference type="Gene3D" id="3.40.50.80">
    <property type="entry name" value="Nucleotide-binding domain of ferredoxin-NADP reductase (FNR) module"/>
    <property type="match status" value="1"/>
</dbReference>
<evidence type="ECO:0000256" key="2">
    <source>
        <dbReference type="ARBA" id="ARBA00022448"/>
    </source>
</evidence>
<keyword evidence="5" id="KW-0479">Metal-binding</keyword>
<dbReference type="InterPro" id="IPR050353">
    <property type="entry name" value="PyrK_electron_transfer"/>
</dbReference>
<evidence type="ECO:0000256" key="7">
    <source>
        <dbReference type="ARBA" id="ARBA00022982"/>
    </source>
</evidence>
<comment type="similarity">
    <text evidence="1">Belongs to the PyrK family.</text>
</comment>
<evidence type="ECO:0000256" key="4">
    <source>
        <dbReference type="ARBA" id="ARBA00022714"/>
    </source>
</evidence>
<sequence>MKVLEKIDIDKRYFLIKTDFKEKVLPGQFFMLRSWENYPTLSRPISIFDFSQGADFLIEELGEGTSLLRTVKKGDSIKLYGPYGNSFNTDVDEVALVGGGVGIAPMYYLAKKIKEKNPQAKVSLYIGLNGETQIDKLFLNLKNLGLDVKVKFGGYITDIIEFEKHKLVYACGPDPMMEKVALICKDKNIKSYVSLDKRMACGVGACLGCTVKTKNRNKRCCKDGPIFLGSDVYE</sequence>
<dbReference type="Gene3D" id="2.10.240.10">
    <property type="entry name" value="Dihydroorotate dehydrogenase, electron transfer subunit"/>
    <property type="match status" value="1"/>
</dbReference>
<dbReference type="InterPro" id="IPR012165">
    <property type="entry name" value="Cyt_c3_hydrogenase_gsu"/>
</dbReference>
<keyword evidence="6" id="KW-0274">FAD</keyword>